<evidence type="ECO:0000259" key="9">
    <source>
        <dbReference type="Pfam" id="PF14416"/>
    </source>
</evidence>
<evidence type="ECO:0000256" key="2">
    <source>
        <dbReference type="ARBA" id="ARBA00007727"/>
    </source>
</evidence>
<dbReference type="Pfam" id="PF14416">
    <property type="entry name" value="PMR5N"/>
    <property type="match status" value="1"/>
</dbReference>
<gene>
    <name evidence="10" type="ORF">RJ641_006823</name>
</gene>
<keyword evidence="4" id="KW-0735">Signal-anchor</keyword>
<keyword evidence="11" id="KW-1185">Reference proteome</keyword>
<evidence type="ECO:0000256" key="7">
    <source>
        <dbReference type="SAM" id="Phobius"/>
    </source>
</evidence>
<dbReference type="PANTHER" id="PTHR32285:SF28">
    <property type="entry name" value="XYLOGLUCAN O-ACETYLTRANSFERASE 2"/>
    <property type="match status" value="1"/>
</dbReference>
<keyword evidence="3 7" id="KW-0812">Transmembrane</keyword>
<dbReference type="GO" id="GO:0005794">
    <property type="term" value="C:Golgi apparatus"/>
    <property type="evidence" value="ECO:0007669"/>
    <property type="project" value="TreeGrafter"/>
</dbReference>
<feature type="transmembrane region" description="Helical" evidence="7">
    <location>
        <begin position="21"/>
        <end position="48"/>
    </location>
</feature>
<feature type="domain" description="Trichome birefringence-like C-terminal" evidence="8">
    <location>
        <begin position="137"/>
        <end position="422"/>
    </location>
</feature>
<keyword evidence="5 7" id="KW-1133">Transmembrane helix</keyword>
<feature type="domain" description="Trichome birefringence-like N-terminal" evidence="9">
    <location>
        <begin position="83"/>
        <end position="136"/>
    </location>
</feature>
<evidence type="ECO:0000313" key="11">
    <source>
        <dbReference type="Proteomes" id="UP001370490"/>
    </source>
</evidence>
<evidence type="ECO:0000259" key="8">
    <source>
        <dbReference type="Pfam" id="PF13839"/>
    </source>
</evidence>
<dbReference type="AlphaFoldDB" id="A0AAN8Z819"/>
<dbReference type="GO" id="GO:0016413">
    <property type="term" value="F:O-acetyltransferase activity"/>
    <property type="evidence" value="ECO:0007669"/>
    <property type="project" value="InterPro"/>
</dbReference>
<dbReference type="PANTHER" id="PTHR32285">
    <property type="entry name" value="PROTEIN TRICHOME BIREFRINGENCE-LIKE 9-RELATED"/>
    <property type="match status" value="1"/>
</dbReference>
<dbReference type="EMBL" id="JBAMMX010000014">
    <property type="protein sequence ID" value="KAK6928232.1"/>
    <property type="molecule type" value="Genomic_DNA"/>
</dbReference>
<sequence>MKSSPPSSQESKFKSFKRESHFINFKGLAPFLLASLFVTFIFSFFIFYSPIPSSVTTQRQQLNHADKVTPIKTPPRIGFVGDKECDLFKGHWVHEDRGSFYTNSSCTTIPESKNCFKNGREDVDFLNWRWKPDQCDLPRFEANKFLKIVRGKKMAFIGDSVSRNHMESLLCLLSQEEVPRDIYKDSEDRFRTWYFPSHDFTVMSLWTKFLVISEEREINGSMSGVFDLHLDKVDNSWSQKIRDTDYAIVSNGHWFFRKNYLYEDGRLLGCVYCNEPNVTELGLQFALRRAFRTALRHINECADCKDTVALVRTFSPAHFDGGNWDSGGQCNRTSPTSEGELRLEESFEWELRIIQVEEYENVGREVRDGKRFGTLDVTRAMLMRPDGHPNSNWGNKWMRGFNDCVHWCLPGPIDSWNEFLMALLENFAGFS</sequence>
<proteinExistence type="inferred from homology"/>
<evidence type="ECO:0000256" key="3">
    <source>
        <dbReference type="ARBA" id="ARBA00022692"/>
    </source>
</evidence>
<evidence type="ECO:0000256" key="1">
    <source>
        <dbReference type="ARBA" id="ARBA00004167"/>
    </source>
</evidence>
<dbReference type="InterPro" id="IPR026057">
    <property type="entry name" value="TBL_C"/>
</dbReference>
<organism evidence="10 11">
    <name type="scientific">Dillenia turbinata</name>
    <dbReference type="NCBI Taxonomy" id="194707"/>
    <lineage>
        <taxon>Eukaryota</taxon>
        <taxon>Viridiplantae</taxon>
        <taxon>Streptophyta</taxon>
        <taxon>Embryophyta</taxon>
        <taxon>Tracheophyta</taxon>
        <taxon>Spermatophyta</taxon>
        <taxon>Magnoliopsida</taxon>
        <taxon>eudicotyledons</taxon>
        <taxon>Gunneridae</taxon>
        <taxon>Pentapetalae</taxon>
        <taxon>Dilleniales</taxon>
        <taxon>Dilleniaceae</taxon>
        <taxon>Dillenia</taxon>
    </lineage>
</organism>
<dbReference type="InterPro" id="IPR025846">
    <property type="entry name" value="TBL_N"/>
</dbReference>
<keyword evidence="6 7" id="KW-0472">Membrane</keyword>
<reference evidence="10 11" key="1">
    <citation type="submission" date="2023-12" db="EMBL/GenBank/DDBJ databases">
        <title>A high-quality genome assembly for Dillenia turbinata (Dilleniales).</title>
        <authorList>
            <person name="Chanderbali A."/>
        </authorList>
    </citation>
    <scope>NUCLEOTIDE SEQUENCE [LARGE SCALE GENOMIC DNA]</scope>
    <source>
        <strain evidence="10">LSX21</strain>
        <tissue evidence="10">Leaf</tissue>
    </source>
</reference>
<evidence type="ECO:0000256" key="5">
    <source>
        <dbReference type="ARBA" id="ARBA00022989"/>
    </source>
</evidence>
<evidence type="ECO:0000256" key="6">
    <source>
        <dbReference type="ARBA" id="ARBA00023136"/>
    </source>
</evidence>
<name>A0AAN8Z819_9MAGN</name>
<dbReference type="Pfam" id="PF13839">
    <property type="entry name" value="PC-Esterase"/>
    <property type="match status" value="1"/>
</dbReference>
<dbReference type="GO" id="GO:0016020">
    <property type="term" value="C:membrane"/>
    <property type="evidence" value="ECO:0007669"/>
    <property type="project" value="UniProtKB-SubCell"/>
</dbReference>
<evidence type="ECO:0000256" key="4">
    <source>
        <dbReference type="ARBA" id="ARBA00022968"/>
    </source>
</evidence>
<evidence type="ECO:0000313" key="10">
    <source>
        <dbReference type="EMBL" id="KAK6928232.1"/>
    </source>
</evidence>
<comment type="similarity">
    <text evidence="2">Belongs to the PC-esterase family. TBL subfamily.</text>
</comment>
<comment type="subcellular location">
    <subcellularLocation>
        <location evidence="1">Membrane</location>
        <topology evidence="1">Single-pass membrane protein</topology>
    </subcellularLocation>
</comment>
<comment type="caution">
    <text evidence="10">The sequence shown here is derived from an EMBL/GenBank/DDBJ whole genome shotgun (WGS) entry which is preliminary data.</text>
</comment>
<accession>A0AAN8Z819</accession>
<protein>
    <submittedName>
        <fullName evidence="10">PC-Esterase</fullName>
    </submittedName>
</protein>
<dbReference type="Proteomes" id="UP001370490">
    <property type="component" value="Unassembled WGS sequence"/>
</dbReference>
<dbReference type="InterPro" id="IPR029962">
    <property type="entry name" value="TBL"/>
</dbReference>